<evidence type="ECO:0000313" key="2">
    <source>
        <dbReference type="Proteomes" id="UP001418444"/>
    </source>
</evidence>
<proteinExistence type="predicted"/>
<dbReference type="EMBL" id="BAAAZW010000006">
    <property type="protein sequence ID" value="GAA3962980.1"/>
    <property type="molecule type" value="Genomic_DNA"/>
</dbReference>
<dbReference type="Proteomes" id="UP001418444">
    <property type="component" value="Unassembled WGS sequence"/>
</dbReference>
<dbReference type="RefSeq" id="WP_344784015.1">
    <property type="nucleotide sequence ID" value="NZ_BAAAZW010000006.1"/>
</dbReference>
<keyword evidence="2" id="KW-1185">Reference proteome</keyword>
<name>A0ABP7PBM6_9ACTN</name>
<comment type="caution">
    <text evidence="1">The sequence shown here is derived from an EMBL/GenBank/DDBJ whole genome shotgun (WGS) entry which is preliminary data.</text>
</comment>
<protein>
    <submittedName>
        <fullName evidence="1">Uncharacterized protein</fullName>
    </submittedName>
</protein>
<gene>
    <name evidence="1" type="ORF">GCM10022231_24020</name>
</gene>
<reference evidence="2" key="1">
    <citation type="journal article" date="2019" name="Int. J. Syst. Evol. Microbiol.">
        <title>The Global Catalogue of Microorganisms (GCM) 10K type strain sequencing project: providing services to taxonomists for standard genome sequencing and annotation.</title>
        <authorList>
            <consortium name="The Broad Institute Genomics Platform"/>
            <consortium name="The Broad Institute Genome Sequencing Center for Infectious Disease"/>
            <person name="Wu L."/>
            <person name="Ma J."/>
        </authorList>
    </citation>
    <scope>NUCLEOTIDE SEQUENCE [LARGE SCALE GENOMIC DNA]</scope>
    <source>
        <strain evidence="2">JCM 16923</strain>
    </source>
</reference>
<accession>A0ABP7PBM6</accession>
<organism evidence="1 2">
    <name type="scientific">Gordonia caeni</name>
    <dbReference type="NCBI Taxonomy" id="1007097"/>
    <lineage>
        <taxon>Bacteria</taxon>
        <taxon>Bacillati</taxon>
        <taxon>Actinomycetota</taxon>
        <taxon>Actinomycetes</taxon>
        <taxon>Mycobacteriales</taxon>
        <taxon>Gordoniaceae</taxon>
        <taxon>Gordonia</taxon>
    </lineage>
</organism>
<evidence type="ECO:0000313" key="1">
    <source>
        <dbReference type="EMBL" id="GAA3962980.1"/>
    </source>
</evidence>
<sequence length="65" mass="7193">MSEEAPILEEVFSCCVHVGDTCYTDLTGVTLAEGELYDHQTSPGGPCDHEPEAFIPLAPWKRSRR</sequence>